<dbReference type="Proteomes" id="UP001558613">
    <property type="component" value="Unassembled WGS sequence"/>
</dbReference>
<name>A0ABR3L538_9TELE</name>
<evidence type="ECO:0000313" key="3">
    <source>
        <dbReference type="Proteomes" id="UP001558613"/>
    </source>
</evidence>
<gene>
    <name evidence="2" type="ORF">QQF64_022527</name>
</gene>
<comment type="caution">
    <text evidence="2">The sequence shown here is derived from an EMBL/GenBank/DDBJ whole genome shotgun (WGS) entry which is preliminary data.</text>
</comment>
<protein>
    <submittedName>
        <fullName evidence="2">Uncharacterized protein</fullName>
    </submittedName>
</protein>
<sequence length="81" mass="8543">MGQRGTKVSPMTVGEVYEHHLSTPPKPSTNMTVQHPQPQRGKCGHAAGAVGKVWACCGLGAGAVGKVWGNLNMHMQENCTC</sequence>
<feature type="region of interest" description="Disordered" evidence="1">
    <location>
        <begin position="1"/>
        <end position="44"/>
    </location>
</feature>
<dbReference type="EMBL" id="JAYMGO010000025">
    <property type="protein sequence ID" value="KAL1247151.1"/>
    <property type="molecule type" value="Genomic_DNA"/>
</dbReference>
<evidence type="ECO:0000256" key="1">
    <source>
        <dbReference type="SAM" id="MobiDB-lite"/>
    </source>
</evidence>
<feature type="compositionally biased region" description="Polar residues" evidence="1">
    <location>
        <begin position="28"/>
        <end position="37"/>
    </location>
</feature>
<organism evidence="2 3">
    <name type="scientific">Cirrhinus molitorella</name>
    <name type="common">mud carp</name>
    <dbReference type="NCBI Taxonomy" id="172907"/>
    <lineage>
        <taxon>Eukaryota</taxon>
        <taxon>Metazoa</taxon>
        <taxon>Chordata</taxon>
        <taxon>Craniata</taxon>
        <taxon>Vertebrata</taxon>
        <taxon>Euteleostomi</taxon>
        <taxon>Actinopterygii</taxon>
        <taxon>Neopterygii</taxon>
        <taxon>Teleostei</taxon>
        <taxon>Ostariophysi</taxon>
        <taxon>Cypriniformes</taxon>
        <taxon>Cyprinidae</taxon>
        <taxon>Labeoninae</taxon>
        <taxon>Labeonini</taxon>
        <taxon>Cirrhinus</taxon>
    </lineage>
</organism>
<accession>A0ABR3L538</accession>
<proteinExistence type="predicted"/>
<reference evidence="2 3" key="1">
    <citation type="submission" date="2023-09" db="EMBL/GenBank/DDBJ databases">
        <authorList>
            <person name="Wang M."/>
        </authorList>
    </citation>
    <scope>NUCLEOTIDE SEQUENCE [LARGE SCALE GENOMIC DNA]</scope>
    <source>
        <strain evidence="2">GT-2023</strain>
        <tissue evidence="2">Liver</tissue>
    </source>
</reference>
<evidence type="ECO:0000313" key="2">
    <source>
        <dbReference type="EMBL" id="KAL1247151.1"/>
    </source>
</evidence>
<keyword evidence="3" id="KW-1185">Reference proteome</keyword>